<keyword evidence="4" id="KW-1185">Reference proteome</keyword>
<evidence type="ECO:0000313" key="3">
    <source>
        <dbReference type="EMBL" id="KIP04616.1"/>
    </source>
</evidence>
<dbReference type="PROSITE" id="PS50181">
    <property type="entry name" value="FBOX"/>
    <property type="match status" value="1"/>
</dbReference>
<gene>
    <name evidence="3" type="ORF">PHLGIDRAFT_129385</name>
</gene>
<dbReference type="STRING" id="745531.A0A0C3RUE8"/>
<dbReference type="Pfam" id="PF00646">
    <property type="entry name" value="F-box"/>
    <property type="match status" value="1"/>
</dbReference>
<evidence type="ECO:0000256" key="1">
    <source>
        <dbReference type="SAM" id="MobiDB-lite"/>
    </source>
</evidence>
<name>A0A0C3RUE8_PHLG1</name>
<reference evidence="3 4" key="1">
    <citation type="journal article" date="2014" name="PLoS Genet.">
        <title>Analysis of the Phlebiopsis gigantea genome, transcriptome and secretome provides insight into its pioneer colonization strategies of wood.</title>
        <authorList>
            <person name="Hori C."/>
            <person name="Ishida T."/>
            <person name="Igarashi K."/>
            <person name="Samejima M."/>
            <person name="Suzuki H."/>
            <person name="Master E."/>
            <person name="Ferreira P."/>
            <person name="Ruiz-Duenas F.J."/>
            <person name="Held B."/>
            <person name="Canessa P."/>
            <person name="Larrondo L.F."/>
            <person name="Schmoll M."/>
            <person name="Druzhinina I.S."/>
            <person name="Kubicek C.P."/>
            <person name="Gaskell J.A."/>
            <person name="Kersten P."/>
            <person name="St John F."/>
            <person name="Glasner J."/>
            <person name="Sabat G."/>
            <person name="Splinter BonDurant S."/>
            <person name="Syed K."/>
            <person name="Yadav J."/>
            <person name="Mgbeahuruike A.C."/>
            <person name="Kovalchuk A."/>
            <person name="Asiegbu F.O."/>
            <person name="Lackner G."/>
            <person name="Hoffmeister D."/>
            <person name="Rencoret J."/>
            <person name="Gutierrez A."/>
            <person name="Sun H."/>
            <person name="Lindquist E."/>
            <person name="Barry K."/>
            <person name="Riley R."/>
            <person name="Grigoriev I.V."/>
            <person name="Henrissat B."/>
            <person name="Kues U."/>
            <person name="Berka R.M."/>
            <person name="Martinez A.T."/>
            <person name="Covert S.F."/>
            <person name="Blanchette R.A."/>
            <person name="Cullen D."/>
        </authorList>
    </citation>
    <scope>NUCLEOTIDE SEQUENCE [LARGE SCALE GENOMIC DNA]</scope>
    <source>
        <strain evidence="3 4">11061_1 CR5-6</strain>
    </source>
</reference>
<evidence type="ECO:0000259" key="2">
    <source>
        <dbReference type="PROSITE" id="PS50181"/>
    </source>
</evidence>
<accession>A0A0C3RUE8</accession>
<organism evidence="3 4">
    <name type="scientific">Phlebiopsis gigantea (strain 11061_1 CR5-6)</name>
    <name type="common">White-rot fungus</name>
    <name type="synonym">Peniophora gigantea</name>
    <dbReference type="NCBI Taxonomy" id="745531"/>
    <lineage>
        <taxon>Eukaryota</taxon>
        <taxon>Fungi</taxon>
        <taxon>Dikarya</taxon>
        <taxon>Basidiomycota</taxon>
        <taxon>Agaricomycotina</taxon>
        <taxon>Agaricomycetes</taxon>
        <taxon>Polyporales</taxon>
        <taxon>Phanerochaetaceae</taxon>
        <taxon>Phlebiopsis</taxon>
    </lineage>
</organism>
<sequence length="691" mass="79543">MPRKRKTDQAEDALATKRPRRARTSRGVLERMPEMPLDILFEIFKYFVPMDLLNLSRTMKVFRRFLMARSAAPLWKTARLNVKGLPECPAHLSEPAYANLAFDTHCNSCYKPNVKIVFWSLSVRYCPGCRNQNLVKCRWSSWLCSRAQRDMIVLYSGGLSGREHLHLPGYSPSKAREEFDALDKEGQAAHKLQIRNTLNWAMECEHWDSLRGSNREAELEALRESRLNSIVAHLRDLDWGDELDRMHPTYGPLTRHADVHKAQVLTDRIWNNIRDGVVKWMQSFRAQRIEQEHLDALTGRCQTFRLVYTAWYTKQKDKGVLPRAIDLMCRPEMRAIFEQDTDHPVSHADFDTFTSSFAQWSAEWKAQCDEKLRELVRNSPSFKNETFDGVDPLSLARVVFTCSDCSKYMVCQERDPLLYPGILTHDCMYESIFYGEDVGALSLFERASRNASSAETLGFRHASWSCKHIEAGAYEEQMVDIIKVFGMDPSRATRDDLDAIDDVRIYCSDCPRSSSDFLPVMNWRHAFSHLFYHINTSLIRLVPRAERKPLLKRITEQDLLRVVLQKEAEFTAMLAGGLAGGTDFGCLYNCSHCVKRRFLLPAVHNHLNRQHAVEHPTETDFYLSPDAELSTNKETVLVHPTLKETTTEDQRKLVDNSKRAAWYNFLAAAPPSASSSTMANNTALMFRLFDF</sequence>
<protein>
    <recommendedName>
        <fullName evidence="2">F-box domain-containing protein</fullName>
    </recommendedName>
</protein>
<dbReference type="AlphaFoldDB" id="A0A0C3RUE8"/>
<dbReference type="OrthoDB" id="2322499at2759"/>
<dbReference type="InterPro" id="IPR001810">
    <property type="entry name" value="F-box_dom"/>
</dbReference>
<proteinExistence type="predicted"/>
<feature type="region of interest" description="Disordered" evidence="1">
    <location>
        <begin position="1"/>
        <end position="25"/>
    </location>
</feature>
<dbReference type="HOGENOM" id="CLU_010790_2_1_1"/>
<feature type="domain" description="F-box" evidence="2">
    <location>
        <begin position="29"/>
        <end position="78"/>
    </location>
</feature>
<dbReference type="Proteomes" id="UP000053257">
    <property type="component" value="Unassembled WGS sequence"/>
</dbReference>
<dbReference type="EMBL" id="KN840568">
    <property type="protein sequence ID" value="KIP04616.1"/>
    <property type="molecule type" value="Genomic_DNA"/>
</dbReference>
<evidence type="ECO:0000313" key="4">
    <source>
        <dbReference type="Proteomes" id="UP000053257"/>
    </source>
</evidence>